<dbReference type="Proteomes" id="UP000321886">
    <property type="component" value="Unassembled WGS sequence"/>
</dbReference>
<dbReference type="AlphaFoldDB" id="A0A511WUZ5"/>
<dbReference type="GO" id="GO:0016491">
    <property type="term" value="F:oxidoreductase activity"/>
    <property type="evidence" value="ECO:0007669"/>
    <property type="project" value="UniProtKB-KW"/>
</dbReference>
<dbReference type="Gene3D" id="3.50.50.60">
    <property type="entry name" value="FAD/NAD(P)-binding domain"/>
    <property type="match status" value="1"/>
</dbReference>
<evidence type="ECO:0000256" key="2">
    <source>
        <dbReference type="ARBA" id="ARBA00009410"/>
    </source>
</evidence>
<dbReference type="EMBL" id="BJYD01000029">
    <property type="protein sequence ID" value="GEN54975.1"/>
    <property type="molecule type" value="Genomic_DNA"/>
</dbReference>
<dbReference type="PANTHER" id="PTHR13847">
    <property type="entry name" value="SARCOSINE DEHYDROGENASE-RELATED"/>
    <property type="match status" value="1"/>
</dbReference>
<dbReference type="Pfam" id="PF01266">
    <property type="entry name" value="DAO"/>
    <property type="match status" value="1"/>
</dbReference>
<sequence>MKKYIVVGGGVLGASTAYHLAKEGVDVKIVDRKDEGQATEAAAGIVCPWLAQRRNKRWYRLVKGGARYYPELIRQLEAEGETHTGYRRVGAISLQRDEAKLEKTIERAVKRREDGAPEIGEITRISSEEAKKMFPPLADGYDAIHVSGAARVNGRELRDALLRVAEKHGVERIHGDASLIHQGQKVTAVEVDGVRHEADEVIVTAGAWAKSILKPLGIDFLVHPQKAQIVHLDVPNTETENWPVIMPPNNQYMLSFGGGRVVIGATHETDAGFDGRSTVGGLHYVFDKALEVAPGLSDSTFAETRVGFRPFTPGSLPVFGGIPEWSNLYVANGLGASGLTSGPYVGAELARLVLGKETELDPADYDVSEALGSNK</sequence>
<evidence type="ECO:0000256" key="3">
    <source>
        <dbReference type="ARBA" id="ARBA00022630"/>
    </source>
</evidence>
<keyword evidence="4" id="KW-0560">Oxidoreductase</keyword>
<comment type="cofactor">
    <cofactor evidence="1">
        <name>FAD</name>
        <dbReference type="ChEBI" id="CHEBI:57692"/>
    </cofactor>
</comment>
<protein>
    <submittedName>
        <fullName evidence="6">Oxidoreductase</fullName>
    </submittedName>
</protein>
<reference evidence="6 7" key="1">
    <citation type="submission" date="2019-07" db="EMBL/GenBank/DDBJ databases">
        <title>Whole genome shotgun sequence of Halobacillus faecis NBRC 103569.</title>
        <authorList>
            <person name="Hosoyama A."/>
            <person name="Uohara A."/>
            <person name="Ohji S."/>
            <person name="Ichikawa N."/>
        </authorList>
    </citation>
    <scope>NUCLEOTIDE SEQUENCE [LARGE SCALE GENOMIC DNA]</scope>
    <source>
        <strain evidence="6 7">NBRC 103569</strain>
    </source>
</reference>
<evidence type="ECO:0000313" key="6">
    <source>
        <dbReference type="EMBL" id="GEN54975.1"/>
    </source>
</evidence>
<evidence type="ECO:0000259" key="5">
    <source>
        <dbReference type="Pfam" id="PF01266"/>
    </source>
</evidence>
<dbReference type="PANTHER" id="PTHR13847:SF286">
    <property type="entry name" value="D-AMINO ACID DEHYDROGENASE"/>
    <property type="match status" value="1"/>
</dbReference>
<organism evidence="6 7">
    <name type="scientific">Halobacillus faecis</name>
    <dbReference type="NCBI Taxonomy" id="360184"/>
    <lineage>
        <taxon>Bacteria</taxon>
        <taxon>Bacillati</taxon>
        <taxon>Bacillota</taxon>
        <taxon>Bacilli</taxon>
        <taxon>Bacillales</taxon>
        <taxon>Bacillaceae</taxon>
        <taxon>Halobacillus</taxon>
    </lineage>
</organism>
<comment type="caution">
    <text evidence="6">The sequence shown here is derived from an EMBL/GenBank/DDBJ whole genome shotgun (WGS) entry which is preliminary data.</text>
</comment>
<dbReference type="InterPro" id="IPR036188">
    <property type="entry name" value="FAD/NAD-bd_sf"/>
</dbReference>
<comment type="similarity">
    <text evidence="2">Belongs to the DadA oxidoreductase family.</text>
</comment>
<dbReference type="OrthoDB" id="9805337at2"/>
<dbReference type="Gene3D" id="3.30.9.10">
    <property type="entry name" value="D-Amino Acid Oxidase, subunit A, domain 2"/>
    <property type="match status" value="1"/>
</dbReference>
<dbReference type="GO" id="GO:0005737">
    <property type="term" value="C:cytoplasm"/>
    <property type="evidence" value="ECO:0007669"/>
    <property type="project" value="TreeGrafter"/>
</dbReference>
<dbReference type="RefSeq" id="WP_146818107.1">
    <property type="nucleotide sequence ID" value="NZ_BJYD01000029.1"/>
</dbReference>
<evidence type="ECO:0000256" key="1">
    <source>
        <dbReference type="ARBA" id="ARBA00001974"/>
    </source>
</evidence>
<keyword evidence="3" id="KW-0285">Flavoprotein</keyword>
<dbReference type="SUPFAM" id="SSF54373">
    <property type="entry name" value="FAD-linked reductases, C-terminal domain"/>
    <property type="match status" value="1"/>
</dbReference>
<accession>A0A511WUZ5</accession>
<evidence type="ECO:0000313" key="7">
    <source>
        <dbReference type="Proteomes" id="UP000321886"/>
    </source>
</evidence>
<dbReference type="SUPFAM" id="SSF51905">
    <property type="entry name" value="FAD/NAD(P)-binding domain"/>
    <property type="match status" value="1"/>
</dbReference>
<gene>
    <name evidence="6" type="ORF">HFA01_32370</name>
</gene>
<evidence type="ECO:0000256" key="4">
    <source>
        <dbReference type="ARBA" id="ARBA00023002"/>
    </source>
</evidence>
<feature type="domain" description="FAD dependent oxidoreductase" evidence="5">
    <location>
        <begin position="4"/>
        <end position="352"/>
    </location>
</feature>
<keyword evidence="7" id="KW-1185">Reference proteome</keyword>
<name>A0A511WUZ5_9BACI</name>
<dbReference type="InterPro" id="IPR006076">
    <property type="entry name" value="FAD-dep_OxRdtase"/>
</dbReference>
<proteinExistence type="inferred from homology"/>